<dbReference type="EMBL" id="CP068047">
    <property type="protein sequence ID" value="QQR34964.1"/>
    <property type="molecule type" value="Genomic_DNA"/>
</dbReference>
<evidence type="ECO:0000313" key="2">
    <source>
        <dbReference type="EMBL" id="QQR34964.1"/>
    </source>
</evidence>
<feature type="signal peptide" evidence="1">
    <location>
        <begin position="1"/>
        <end position="20"/>
    </location>
</feature>
<protein>
    <submittedName>
        <fullName evidence="2">Uncharacterized protein</fullName>
    </submittedName>
</protein>
<reference evidence="2 3" key="1">
    <citation type="submission" date="2021-01" db="EMBL/GenBank/DDBJ databases">
        <title>Genome seq and assembly of Devosia sp. G19.</title>
        <authorList>
            <person name="Chhetri G."/>
        </authorList>
    </citation>
    <scope>NUCLEOTIDE SEQUENCE [LARGE SCALE GENOMIC DNA]</scope>
    <source>
        <strain evidence="2 3">G19</strain>
    </source>
</reference>
<keyword evidence="1" id="KW-0732">Signal</keyword>
<name>A0ABX7BV77_9HYPH</name>
<dbReference type="Proteomes" id="UP000595460">
    <property type="component" value="Chromosome"/>
</dbReference>
<gene>
    <name evidence="2" type="ORF">JI749_11295</name>
</gene>
<accession>A0ABX7BV77</accession>
<keyword evidence="3" id="KW-1185">Reference proteome</keyword>
<feature type="chain" id="PRO_5046444579" evidence="1">
    <location>
        <begin position="21"/>
        <end position="122"/>
    </location>
</feature>
<organism evidence="2 3">
    <name type="scientific">Devosia oryziradicis</name>
    <dbReference type="NCBI Taxonomy" id="2801335"/>
    <lineage>
        <taxon>Bacteria</taxon>
        <taxon>Pseudomonadati</taxon>
        <taxon>Pseudomonadota</taxon>
        <taxon>Alphaproteobacteria</taxon>
        <taxon>Hyphomicrobiales</taxon>
        <taxon>Devosiaceae</taxon>
        <taxon>Devosia</taxon>
    </lineage>
</organism>
<dbReference type="RefSeq" id="WP_201653655.1">
    <property type="nucleotide sequence ID" value="NZ_CP068047.1"/>
</dbReference>
<evidence type="ECO:0000256" key="1">
    <source>
        <dbReference type="SAM" id="SignalP"/>
    </source>
</evidence>
<proteinExistence type="predicted"/>
<evidence type="ECO:0000313" key="3">
    <source>
        <dbReference type="Proteomes" id="UP000595460"/>
    </source>
</evidence>
<sequence length="122" mass="13394">MIRTLFVTGFLVAALSPAAAAPLLGDFECLSDRDGPQTYEGTLRIDEPTSFGFLNADATVDAWYPLDISDPADVKFDNAFTEHISSGAVVQSARMLEDEYAYAVDIRTRKGTVIPIYCLFVY</sequence>